<dbReference type="RefSeq" id="WP_120356596.1">
    <property type="nucleotide sequence ID" value="NZ_RAQO01000012.1"/>
</dbReference>
<evidence type="ECO:0000256" key="1">
    <source>
        <dbReference type="ARBA" id="ARBA00004370"/>
    </source>
</evidence>
<dbReference type="PROSITE" id="PS50885">
    <property type="entry name" value="HAMP"/>
    <property type="match status" value="1"/>
</dbReference>
<feature type="transmembrane region" description="Helical" evidence="6">
    <location>
        <begin position="6"/>
        <end position="28"/>
    </location>
</feature>
<keyword evidence="6" id="KW-1133">Transmembrane helix</keyword>
<dbReference type="InterPro" id="IPR004089">
    <property type="entry name" value="MCPsignal_dom"/>
</dbReference>
<keyword evidence="5" id="KW-0175">Coiled coil</keyword>
<evidence type="ECO:0000256" key="2">
    <source>
        <dbReference type="ARBA" id="ARBA00023224"/>
    </source>
</evidence>
<dbReference type="PANTHER" id="PTHR32089">
    <property type="entry name" value="METHYL-ACCEPTING CHEMOTAXIS PROTEIN MCPB"/>
    <property type="match status" value="1"/>
</dbReference>
<feature type="coiled-coil region" evidence="5">
    <location>
        <begin position="76"/>
        <end position="103"/>
    </location>
</feature>
<feature type="domain" description="HAMP" evidence="8">
    <location>
        <begin position="210"/>
        <end position="264"/>
    </location>
</feature>
<dbReference type="GO" id="GO:0004888">
    <property type="term" value="F:transmembrane signaling receptor activity"/>
    <property type="evidence" value="ECO:0007669"/>
    <property type="project" value="InterPro"/>
</dbReference>
<dbReference type="PRINTS" id="PR00260">
    <property type="entry name" value="CHEMTRNSDUCR"/>
</dbReference>
<evidence type="ECO:0000256" key="6">
    <source>
        <dbReference type="SAM" id="Phobius"/>
    </source>
</evidence>
<dbReference type="EMBL" id="RAQO01000012">
    <property type="protein sequence ID" value="RKF13183.1"/>
    <property type="molecule type" value="Genomic_DNA"/>
</dbReference>
<dbReference type="CDD" id="cd06225">
    <property type="entry name" value="HAMP"/>
    <property type="match status" value="1"/>
</dbReference>
<comment type="caution">
    <text evidence="9">The sequence shown here is derived from an EMBL/GenBank/DDBJ whole genome shotgun (WGS) entry which is preliminary data.</text>
</comment>
<comment type="similarity">
    <text evidence="3">Belongs to the methyl-accepting chemotaxis (MCP) protein family.</text>
</comment>
<dbReference type="InterPro" id="IPR024478">
    <property type="entry name" value="HlyB_4HB_MCP"/>
</dbReference>
<gene>
    <name evidence="9" type="ORF">DBZ36_19165</name>
</gene>
<comment type="subcellular location">
    <subcellularLocation>
        <location evidence="1">Membrane</location>
    </subcellularLocation>
</comment>
<keyword evidence="10" id="KW-1185">Reference proteome</keyword>
<accession>A0A420E5W7</accession>
<protein>
    <submittedName>
        <fullName evidence="9">Methyl-accepting chemotaxis protein</fullName>
    </submittedName>
</protein>
<evidence type="ECO:0000256" key="4">
    <source>
        <dbReference type="PROSITE-ProRule" id="PRU00284"/>
    </source>
</evidence>
<keyword evidence="6" id="KW-0472">Membrane</keyword>
<dbReference type="GO" id="GO:0007165">
    <property type="term" value="P:signal transduction"/>
    <property type="evidence" value="ECO:0007669"/>
    <property type="project" value="UniProtKB-KW"/>
</dbReference>
<dbReference type="OrthoDB" id="49457at2"/>
<dbReference type="AlphaFoldDB" id="A0A420E5W7"/>
<dbReference type="Gene3D" id="1.10.287.950">
    <property type="entry name" value="Methyl-accepting chemotaxis protein"/>
    <property type="match status" value="1"/>
</dbReference>
<dbReference type="FunFam" id="1.10.287.950:FF:000001">
    <property type="entry name" value="Methyl-accepting chemotaxis sensory transducer"/>
    <property type="match status" value="1"/>
</dbReference>
<keyword evidence="6" id="KW-0812">Transmembrane</keyword>
<name>A0A420E5W7_9ALTE</name>
<dbReference type="GO" id="GO:0006935">
    <property type="term" value="P:chemotaxis"/>
    <property type="evidence" value="ECO:0007669"/>
    <property type="project" value="InterPro"/>
</dbReference>
<dbReference type="GO" id="GO:0016020">
    <property type="term" value="C:membrane"/>
    <property type="evidence" value="ECO:0007669"/>
    <property type="project" value="UniProtKB-SubCell"/>
</dbReference>
<sequence length="542" mass="59271">MRNSIKFQMTVSLAVMGLMLIVVASLGFRMGSKTESELNSVNQKILPALEAVLNGDRDLYQAQQALLQALIIDPNSSELSQKVNNYEGNARQAKNLMNLFERLFAEQLNASETTSFRRDFERWEQASRLVFTKVKKEGTAQAIAYTQATVEPLFETLREHYDTRTEIVEVFADQVNVKAMENISENKTIMVIVTLISIGFSIIVAYFGPTLMVRALDLVQTRIDEIASGDGDLTLRIASTREDEIGKLSNSFDAFVAKLETLIKSISDQSSTLEMSMGDLNSSTRQSADIGQEQSKSVELVATAVNEMSVAIREVANNASHTAEEINQVNLQAEQSQQVTLQSKQQIESLSETVAAASKVIQRLSEDSNSIASVLDVIRGIAEQTNLLALNAAIEAARAGEQGRGFAVVADEVRNLASKTQQSTEDIQKMIETLQNRVTEAVDSIALGSSAAEMTVELADKTQLSLAQILEYSSSVAEVSASTATSTEEQSHVTEDIDRNLVELADKTRSNSELSAQTTAVAQRSLNQAQQLKAMLSQFKTS</sequence>
<dbReference type="Proteomes" id="UP000286482">
    <property type="component" value="Unassembled WGS sequence"/>
</dbReference>
<reference evidence="9 10" key="1">
    <citation type="submission" date="2018-09" db="EMBL/GenBank/DDBJ databases">
        <authorList>
            <person name="Wang Z."/>
        </authorList>
    </citation>
    <scope>NUCLEOTIDE SEQUENCE [LARGE SCALE GENOMIC DNA]</scope>
    <source>
        <strain evidence="9 10">ALS 81</strain>
    </source>
</reference>
<feature type="domain" description="Methyl-accepting transducer" evidence="7">
    <location>
        <begin position="269"/>
        <end position="505"/>
    </location>
</feature>
<dbReference type="PROSITE" id="PS50111">
    <property type="entry name" value="CHEMOTAXIS_TRANSDUC_2"/>
    <property type="match status" value="1"/>
</dbReference>
<dbReference type="InterPro" id="IPR003660">
    <property type="entry name" value="HAMP_dom"/>
</dbReference>
<evidence type="ECO:0000313" key="9">
    <source>
        <dbReference type="EMBL" id="RKF13183.1"/>
    </source>
</evidence>
<evidence type="ECO:0000256" key="5">
    <source>
        <dbReference type="SAM" id="Coils"/>
    </source>
</evidence>
<dbReference type="Pfam" id="PF12729">
    <property type="entry name" value="4HB_MCP_1"/>
    <property type="match status" value="1"/>
</dbReference>
<feature type="transmembrane region" description="Helical" evidence="6">
    <location>
        <begin position="188"/>
        <end position="208"/>
    </location>
</feature>
<proteinExistence type="inferred from homology"/>
<evidence type="ECO:0000313" key="10">
    <source>
        <dbReference type="Proteomes" id="UP000286482"/>
    </source>
</evidence>
<dbReference type="SMART" id="SM00304">
    <property type="entry name" value="HAMP"/>
    <property type="match status" value="1"/>
</dbReference>
<keyword evidence="2 4" id="KW-0807">Transducer</keyword>
<evidence type="ECO:0000256" key="3">
    <source>
        <dbReference type="ARBA" id="ARBA00029447"/>
    </source>
</evidence>
<dbReference type="InterPro" id="IPR004090">
    <property type="entry name" value="Chemotax_Me-accpt_rcpt"/>
</dbReference>
<dbReference type="Pfam" id="PF00672">
    <property type="entry name" value="HAMP"/>
    <property type="match status" value="1"/>
</dbReference>
<dbReference type="SMART" id="SM00283">
    <property type="entry name" value="MA"/>
    <property type="match status" value="1"/>
</dbReference>
<dbReference type="PANTHER" id="PTHR32089:SF120">
    <property type="entry name" value="METHYL-ACCEPTING CHEMOTAXIS PROTEIN TLPQ"/>
    <property type="match status" value="1"/>
</dbReference>
<evidence type="ECO:0000259" key="8">
    <source>
        <dbReference type="PROSITE" id="PS50885"/>
    </source>
</evidence>
<organism evidence="9 10">
    <name type="scientific">Alginatibacterium sediminis</name>
    <dbReference type="NCBI Taxonomy" id="2164068"/>
    <lineage>
        <taxon>Bacteria</taxon>
        <taxon>Pseudomonadati</taxon>
        <taxon>Pseudomonadota</taxon>
        <taxon>Gammaproteobacteria</taxon>
        <taxon>Alteromonadales</taxon>
        <taxon>Alteromonadaceae</taxon>
        <taxon>Alginatibacterium</taxon>
    </lineage>
</organism>
<evidence type="ECO:0000259" key="7">
    <source>
        <dbReference type="PROSITE" id="PS50111"/>
    </source>
</evidence>
<dbReference type="Pfam" id="PF00015">
    <property type="entry name" value="MCPsignal"/>
    <property type="match status" value="1"/>
</dbReference>
<dbReference type="SUPFAM" id="SSF58104">
    <property type="entry name" value="Methyl-accepting chemotaxis protein (MCP) signaling domain"/>
    <property type="match status" value="1"/>
</dbReference>
<dbReference type="CDD" id="cd11386">
    <property type="entry name" value="MCP_signal"/>
    <property type="match status" value="1"/>
</dbReference>